<dbReference type="Gene3D" id="1.10.1070.20">
    <property type="match status" value="1"/>
</dbReference>
<keyword evidence="3" id="KW-0418">Kinase</keyword>
<dbReference type="EMBL" id="BONK01000004">
    <property type="protein sequence ID" value="GIG20771.1"/>
    <property type="molecule type" value="Genomic_DNA"/>
</dbReference>
<dbReference type="PANTHER" id="PTHR37419">
    <property type="entry name" value="SERINE/THREONINE-PROTEIN KINASE TOXIN HIPA"/>
    <property type="match status" value="1"/>
</dbReference>
<dbReference type="RefSeq" id="WP_203750661.1">
    <property type="nucleotide sequence ID" value="NZ_BONK01000004.1"/>
</dbReference>
<dbReference type="GO" id="GO:0005829">
    <property type="term" value="C:cytosol"/>
    <property type="evidence" value="ECO:0007669"/>
    <property type="project" value="TreeGrafter"/>
</dbReference>
<evidence type="ECO:0000259" key="4">
    <source>
        <dbReference type="Pfam" id="PF07804"/>
    </source>
</evidence>
<dbReference type="InterPro" id="IPR052028">
    <property type="entry name" value="HipA_Ser/Thr_kinase"/>
</dbReference>
<dbReference type="AlphaFoldDB" id="A0A919NZW6"/>
<evidence type="ECO:0000256" key="3">
    <source>
        <dbReference type="ARBA" id="ARBA00022777"/>
    </source>
</evidence>
<evidence type="ECO:0000259" key="5">
    <source>
        <dbReference type="Pfam" id="PF13657"/>
    </source>
</evidence>
<evidence type="ECO:0000313" key="7">
    <source>
        <dbReference type="Proteomes" id="UP000632740"/>
    </source>
</evidence>
<dbReference type="GO" id="GO:0004674">
    <property type="term" value="F:protein serine/threonine kinase activity"/>
    <property type="evidence" value="ECO:0007669"/>
    <property type="project" value="TreeGrafter"/>
</dbReference>
<dbReference type="Pfam" id="PF07804">
    <property type="entry name" value="HipA_C"/>
    <property type="match status" value="1"/>
</dbReference>
<dbReference type="InterPro" id="IPR012893">
    <property type="entry name" value="HipA-like_C"/>
</dbReference>
<sequence length="426" mass="46054">MSDVLYVLLDGHVAATIRRERGDVELQYTPEHIRRRTRTPLSVSMPVTSQTYRNTTVAPWLDGLLPDDDAVRRRWGRRFSVSAGSPFSLLSTPIGEECAGAARFVTAERVDAMLAGKGDVRWLTEDEVGARLRELLADSSAWLGADFSGRFSLAGAQSKVAMVYDDNADRWGLPEGAAATSHILKPAISGLEDHDLNEHLCLRAAAACGLVTAPSRIVRFAGTSAIAVTRYDRAAGEPWLRRIHQEDMCQASSLHPASKYQNDGGPGSKDVATLLRAVLPASQAEAGVWRLFDAVTFSWLIGGTDAHAKNDSLLLAGNQVALAPLYDVASVLPYGWTLQKLRLAMKYGGDYTLRTRTATIWPKVAAEFSLPVEQVRSRAGALMDVVPDAFAEAAADPDVKALGSVLPTTLASKVAERVTQCRETLA</sequence>
<name>A0A919NZW6_9CELL</name>
<protein>
    <submittedName>
        <fullName evidence="6">Toxin HipA</fullName>
    </submittedName>
</protein>
<dbReference type="Pfam" id="PF13657">
    <property type="entry name" value="Couple_hipA"/>
    <property type="match status" value="1"/>
</dbReference>
<evidence type="ECO:0000256" key="2">
    <source>
        <dbReference type="ARBA" id="ARBA00022679"/>
    </source>
</evidence>
<gene>
    <name evidence="6" type="primary">hipA</name>
    <name evidence="6" type="ORF">Cch01nite_14950</name>
</gene>
<proteinExistence type="inferred from homology"/>
<comment type="caution">
    <text evidence="6">The sequence shown here is derived from an EMBL/GenBank/DDBJ whole genome shotgun (WGS) entry which is preliminary data.</text>
</comment>
<keyword evidence="7" id="KW-1185">Reference proteome</keyword>
<feature type="domain" description="HipA N-terminal subdomain 1" evidence="5">
    <location>
        <begin position="5"/>
        <end position="103"/>
    </location>
</feature>
<evidence type="ECO:0000313" key="6">
    <source>
        <dbReference type="EMBL" id="GIG20771.1"/>
    </source>
</evidence>
<feature type="domain" description="HipA-like C-terminal" evidence="4">
    <location>
        <begin position="151"/>
        <end position="387"/>
    </location>
</feature>
<dbReference type="Proteomes" id="UP000632740">
    <property type="component" value="Unassembled WGS sequence"/>
</dbReference>
<accession>A0A919NZW6</accession>
<comment type="similarity">
    <text evidence="1">Belongs to the HipA Ser/Thr kinase family.</text>
</comment>
<organism evidence="6 7">
    <name type="scientific">Cellulomonas chitinilytica</name>
    <dbReference type="NCBI Taxonomy" id="398759"/>
    <lineage>
        <taxon>Bacteria</taxon>
        <taxon>Bacillati</taxon>
        <taxon>Actinomycetota</taxon>
        <taxon>Actinomycetes</taxon>
        <taxon>Micrococcales</taxon>
        <taxon>Cellulomonadaceae</taxon>
        <taxon>Cellulomonas</taxon>
    </lineage>
</organism>
<dbReference type="PANTHER" id="PTHR37419:SF1">
    <property type="entry name" value="SERINE_THREONINE-PROTEIN KINASE TOXIN HIPA"/>
    <property type="match status" value="1"/>
</dbReference>
<dbReference type="InterPro" id="IPR017508">
    <property type="entry name" value="HipA_N1"/>
</dbReference>
<dbReference type="NCBIfam" id="TIGR03071">
    <property type="entry name" value="couple_hipA"/>
    <property type="match status" value="1"/>
</dbReference>
<dbReference type="CDD" id="cd17808">
    <property type="entry name" value="HipA_Ec_like"/>
    <property type="match status" value="1"/>
</dbReference>
<reference evidence="6" key="1">
    <citation type="submission" date="2021-01" db="EMBL/GenBank/DDBJ databases">
        <title>Whole genome shotgun sequence of Cellulomonas chitinilytica NBRC 110799.</title>
        <authorList>
            <person name="Komaki H."/>
            <person name="Tamura T."/>
        </authorList>
    </citation>
    <scope>NUCLEOTIDE SEQUENCE</scope>
    <source>
        <strain evidence="6">NBRC 110799</strain>
    </source>
</reference>
<evidence type="ECO:0000256" key="1">
    <source>
        <dbReference type="ARBA" id="ARBA00010164"/>
    </source>
</evidence>
<keyword evidence="2" id="KW-0808">Transferase</keyword>